<dbReference type="Pfam" id="PF06564">
    <property type="entry name" value="CBP_BcsQ"/>
    <property type="match status" value="1"/>
</dbReference>
<evidence type="ECO:0000313" key="4">
    <source>
        <dbReference type="Proteomes" id="UP001500320"/>
    </source>
</evidence>
<dbReference type="Proteomes" id="UP001500320">
    <property type="component" value="Unassembled WGS sequence"/>
</dbReference>
<evidence type="ECO:0000256" key="1">
    <source>
        <dbReference type="SAM" id="MobiDB-lite"/>
    </source>
</evidence>
<dbReference type="InterPro" id="IPR050625">
    <property type="entry name" value="ParA/MinD_ATPase"/>
</dbReference>
<dbReference type="InterPro" id="IPR022521">
    <property type="entry name" value="Rv3660c"/>
</dbReference>
<gene>
    <name evidence="3" type="ORF">GCM10010466_64470</name>
</gene>
<dbReference type="InterPro" id="IPR059050">
    <property type="entry name" value="Rv3660c_N"/>
</dbReference>
<dbReference type="RefSeq" id="WP_344866241.1">
    <property type="nucleotide sequence ID" value="NZ_BAAAUT010000086.1"/>
</dbReference>
<feature type="region of interest" description="Disordered" evidence="1">
    <location>
        <begin position="346"/>
        <end position="387"/>
    </location>
</feature>
<proteinExistence type="predicted"/>
<protein>
    <submittedName>
        <fullName evidence="3">Septum formation initiator</fullName>
    </submittedName>
</protein>
<dbReference type="SUPFAM" id="SSF52540">
    <property type="entry name" value="P-loop containing nucleoside triphosphate hydrolases"/>
    <property type="match status" value="1"/>
</dbReference>
<feature type="compositionally biased region" description="Gly residues" evidence="1">
    <location>
        <begin position="351"/>
        <end position="365"/>
    </location>
</feature>
<dbReference type="InterPro" id="IPR017746">
    <property type="entry name" value="Cellulose_synthase_operon_BcsQ"/>
</dbReference>
<dbReference type="NCBIfam" id="TIGR03815">
    <property type="entry name" value="CpaE_hom_Actino"/>
    <property type="match status" value="1"/>
</dbReference>
<dbReference type="PANTHER" id="PTHR43384:SF11">
    <property type="entry name" value="SEPTUM SITE DETERMINING PROTEIN"/>
    <property type="match status" value="1"/>
</dbReference>
<organism evidence="3 4">
    <name type="scientific">Planomonospora alba</name>
    <dbReference type="NCBI Taxonomy" id="161354"/>
    <lineage>
        <taxon>Bacteria</taxon>
        <taxon>Bacillati</taxon>
        <taxon>Actinomycetota</taxon>
        <taxon>Actinomycetes</taxon>
        <taxon>Streptosporangiales</taxon>
        <taxon>Streptosporangiaceae</taxon>
        <taxon>Planomonospora</taxon>
    </lineage>
</organism>
<evidence type="ECO:0000313" key="3">
    <source>
        <dbReference type="EMBL" id="GAA3164653.1"/>
    </source>
</evidence>
<feature type="domain" description="Rv3660c-like CheY-like N-terminal" evidence="2">
    <location>
        <begin position="7"/>
        <end position="114"/>
    </location>
</feature>
<dbReference type="Pfam" id="PF26563">
    <property type="entry name" value="Rv3660c_N"/>
    <property type="match status" value="1"/>
</dbReference>
<dbReference type="Gene3D" id="3.40.50.300">
    <property type="entry name" value="P-loop containing nucleotide triphosphate hydrolases"/>
    <property type="match status" value="1"/>
</dbReference>
<evidence type="ECO:0000259" key="2">
    <source>
        <dbReference type="Pfam" id="PF26563"/>
    </source>
</evidence>
<keyword evidence="4" id="KW-1185">Reference proteome</keyword>
<reference evidence="4" key="1">
    <citation type="journal article" date="2019" name="Int. J. Syst. Evol. Microbiol.">
        <title>The Global Catalogue of Microorganisms (GCM) 10K type strain sequencing project: providing services to taxonomists for standard genome sequencing and annotation.</title>
        <authorList>
            <consortium name="The Broad Institute Genomics Platform"/>
            <consortium name="The Broad Institute Genome Sequencing Center for Infectious Disease"/>
            <person name="Wu L."/>
            <person name="Ma J."/>
        </authorList>
    </citation>
    <scope>NUCLEOTIDE SEQUENCE [LARGE SCALE GENOMIC DNA]</scope>
    <source>
        <strain evidence="4">JCM 9373</strain>
    </source>
</reference>
<name>A0ABP6P1U6_9ACTN</name>
<sequence>MDRPLVITEDHDLLDDLLRVAAAAGAELDVAHVPAHARPYWTRAPMVVVGSDVADALAATGPPPRPRVVLVTRDPGDPDTWRRCVAVGAQDVLELPAAERRLADEFADVAEPATRAGTVVCVVGGRGGAGASVLASSLALASARRRRRTLLVDADPLGGGLDLLLGQEEAEGARWPDLVAREGRVSFTALRAALPAFAGLSLLSFHRGKAERIPAEAMRSVLDAGRRGFDLVVVDLPRAADPAAVEALGRASTTLLVVTADVRGVLAAAQVLTEIRRHTGEVRAVVRGGVLDDEVVAASLGTPYAGGLPDQPRLAAALNRGDAPPIGRRTVLGRFCGAFLDSLEGAPPGAGTPGTGMPGAGGPGAGPSRARLSGVRLSGVRLSGAGT</sequence>
<dbReference type="InterPro" id="IPR027417">
    <property type="entry name" value="P-loop_NTPase"/>
</dbReference>
<dbReference type="EMBL" id="BAAAUT010000086">
    <property type="protein sequence ID" value="GAA3164653.1"/>
    <property type="molecule type" value="Genomic_DNA"/>
</dbReference>
<dbReference type="PANTHER" id="PTHR43384">
    <property type="entry name" value="SEPTUM SITE-DETERMINING PROTEIN MIND HOMOLOG, CHLOROPLASTIC-RELATED"/>
    <property type="match status" value="1"/>
</dbReference>
<accession>A0ABP6P1U6</accession>
<comment type="caution">
    <text evidence="3">The sequence shown here is derived from an EMBL/GenBank/DDBJ whole genome shotgun (WGS) entry which is preliminary data.</text>
</comment>